<protein>
    <submittedName>
        <fullName evidence="3">Phage major capsid protein</fullName>
    </submittedName>
</protein>
<proteinExistence type="predicted"/>
<evidence type="ECO:0000313" key="4">
    <source>
        <dbReference type="Proteomes" id="UP001597452"/>
    </source>
</evidence>
<feature type="domain" description="Phage capsid-like C-terminal" evidence="2">
    <location>
        <begin position="111"/>
        <end position="379"/>
    </location>
</feature>
<evidence type="ECO:0000259" key="2">
    <source>
        <dbReference type="Pfam" id="PF05065"/>
    </source>
</evidence>
<dbReference type="Proteomes" id="UP001597452">
    <property type="component" value="Unassembled WGS sequence"/>
</dbReference>
<dbReference type="EMBL" id="JBHUMZ010000016">
    <property type="protein sequence ID" value="MFD2638387.1"/>
    <property type="molecule type" value="Genomic_DNA"/>
</dbReference>
<dbReference type="Pfam" id="PF05065">
    <property type="entry name" value="Phage_capsid"/>
    <property type="match status" value="1"/>
</dbReference>
<dbReference type="RefSeq" id="WP_279401181.1">
    <property type="nucleotide sequence ID" value="NZ_JBHUMZ010000016.1"/>
</dbReference>
<dbReference type="NCBIfam" id="TIGR01554">
    <property type="entry name" value="major_cap_HK97"/>
    <property type="match status" value="1"/>
</dbReference>
<evidence type="ECO:0000256" key="1">
    <source>
        <dbReference type="ARBA" id="ARBA00004328"/>
    </source>
</evidence>
<sequence length="387" mass="42712">MKTVQPLTLDLQFFNGGIQNLDREQNKQNELKQNIANALESGDSDEMAKALTGLAEGIQADILQEAQTLASSQLNDEKVLAQRGIHALTKEETEYYNEVIDGAGFDGVEKLVPATVIDRVFEELVQEHPLLDLINFVNTTGVTKWVLKKGDVNPAWWGKLVDAIKEQLDDGFETVDTNLYKLSAFLPVANAMLELGPRWLDRYVRTVLVEASAVALEEATVAGTGKDQPIGMIKDLQGSVVDGVYPDKTATALTDFGVKSLFKIRGDLSNNGKRKVRNMILLVNPNDYNYKLAEHVVYRNAAGQFMTNLPIDATIIESVAVPEGKLVAGMAKNYFMGVGSERKIASSKEYRFLEDETVYITRMLANGRPKDNSSFKVYDISQIGGTP</sequence>
<organism evidence="3 4">
    <name type="scientific">Piscibacillus salipiscarius</name>
    <dbReference type="NCBI Taxonomy" id="299480"/>
    <lineage>
        <taxon>Bacteria</taxon>
        <taxon>Bacillati</taxon>
        <taxon>Bacillota</taxon>
        <taxon>Bacilli</taxon>
        <taxon>Bacillales</taxon>
        <taxon>Bacillaceae</taxon>
        <taxon>Piscibacillus</taxon>
    </lineage>
</organism>
<name>A0ABW5Q9H1_9BACI</name>
<dbReference type="SUPFAM" id="SSF56563">
    <property type="entry name" value="Major capsid protein gp5"/>
    <property type="match status" value="1"/>
</dbReference>
<evidence type="ECO:0000313" key="3">
    <source>
        <dbReference type="EMBL" id="MFD2638387.1"/>
    </source>
</evidence>
<dbReference type="InterPro" id="IPR054612">
    <property type="entry name" value="Phage_capsid-like_C"/>
</dbReference>
<keyword evidence="4" id="KW-1185">Reference proteome</keyword>
<gene>
    <name evidence="3" type="ORF">ACFSW4_05880</name>
</gene>
<comment type="subcellular location">
    <subcellularLocation>
        <location evidence="1">Virion</location>
    </subcellularLocation>
</comment>
<dbReference type="InterPro" id="IPR024455">
    <property type="entry name" value="Phage_capsid"/>
</dbReference>
<reference evidence="4" key="1">
    <citation type="journal article" date="2019" name="Int. J. Syst. Evol. Microbiol.">
        <title>The Global Catalogue of Microorganisms (GCM) 10K type strain sequencing project: providing services to taxonomists for standard genome sequencing and annotation.</title>
        <authorList>
            <consortium name="The Broad Institute Genomics Platform"/>
            <consortium name="The Broad Institute Genome Sequencing Center for Infectious Disease"/>
            <person name="Wu L."/>
            <person name="Ma J."/>
        </authorList>
    </citation>
    <scope>NUCLEOTIDE SEQUENCE [LARGE SCALE GENOMIC DNA]</scope>
    <source>
        <strain evidence="4">TISTR 1571</strain>
    </source>
</reference>
<comment type="caution">
    <text evidence="3">The sequence shown here is derived from an EMBL/GenBank/DDBJ whole genome shotgun (WGS) entry which is preliminary data.</text>
</comment>
<accession>A0ABW5Q9H1</accession>